<dbReference type="GO" id="GO:0003924">
    <property type="term" value="F:GTPase activity"/>
    <property type="evidence" value="ECO:0007669"/>
    <property type="project" value="InterPro"/>
</dbReference>
<gene>
    <name evidence="2" type="ORF">S03H2_07201</name>
</gene>
<organism evidence="2">
    <name type="scientific">marine sediment metagenome</name>
    <dbReference type="NCBI Taxonomy" id="412755"/>
    <lineage>
        <taxon>unclassified sequences</taxon>
        <taxon>metagenomes</taxon>
        <taxon>ecological metagenomes</taxon>
    </lineage>
</organism>
<comment type="caution">
    <text evidence="2">The sequence shown here is derived from an EMBL/GenBank/DDBJ whole genome shotgun (WGS) entry which is preliminary data.</text>
</comment>
<dbReference type="PRINTS" id="PR00315">
    <property type="entry name" value="ELONGATNFCT"/>
</dbReference>
<reference evidence="2" key="1">
    <citation type="journal article" date="2014" name="Front. Microbiol.">
        <title>High frequency of phylogenetically diverse reductive dehalogenase-homologous genes in deep subseafloor sedimentary metagenomes.</title>
        <authorList>
            <person name="Kawai M."/>
            <person name="Futagami T."/>
            <person name="Toyoda A."/>
            <person name="Takaki Y."/>
            <person name="Nishi S."/>
            <person name="Hori S."/>
            <person name="Arai W."/>
            <person name="Tsubouchi T."/>
            <person name="Morono Y."/>
            <person name="Uchiyama I."/>
            <person name="Ito T."/>
            <person name="Fujiyama A."/>
            <person name="Inagaki F."/>
            <person name="Takami H."/>
        </authorList>
    </citation>
    <scope>NUCLEOTIDE SEQUENCE</scope>
    <source>
        <strain evidence="2">Expedition CK06-06</strain>
    </source>
</reference>
<feature type="domain" description="Tr-type G" evidence="1">
    <location>
        <begin position="20"/>
        <end position="244"/>
    </location>
</feature>
<feature type="non-terminal residue" evidence="2">
    <location>
        <position position="244"/>
    </location>
</feature>
<dbReference type="NCBIfam" id="TIGR00231">
    <property type="entry name" value="small_GTP"/>
    <property type="match status" value="1"/>
</dbReference>
<proteinExistence type="predicted"/>
<dbReference type="PROSITE" id="PS00301">
    <property type="entry name" value="G_TR_1"/>
    <property type="match status" value="1"/>
</dbReference>
<dbReference type="AlphaFoldDB" id="X1DQ05"/>
<dbReference type="SUPFAM" id="SSF52540">
    <property type="entry name" value="P-loop containing nucleoside triphosphate hydrolases"/>
    <property type="match status" value="1"/>
</dbReference>
<dbReference type="PANTHER" id="PTHR42908">
    <property type="entry name" value="TRANSLATION ELONGATION FACTOR-RELATED"/>
    <property type="match status" value="1"/>
</dbReference>
<dbReference type="PROSITE" id="PS51722">
    <property type="entry name" value="G_TR_2"/>
    <property type="match status" value="1"/>
</dbReference>
<dbReference type="InterPro" id="IPR005225">
    <property type="entry name" value="Small_GTP-bd"/>
</dbReference>
<dbReference type="GO" id="GO:1990904">
    <property type="term" value="C:ribonucleoprotein complex"/>
    <property type="evidence" value="ECO:0007669"/>
    <property type="project" value="TreeGrafter"/>
</dbReference>
<accession>X1DQ05</accession>
<dbReference type="GO" id="GO:0005829">
    <property type="term" value="C:cytosol"/>
    <property type="evidence" value="ECO:0007669"/>
    <property type="project" value="TreeGrafter"/>
</dbReference>
<name>X1DQ05_9ZZZZ</name>
<dbReference type="Pfam" id="PF00009">
    <property type="entry name" value="GTP_EFTU"/>
    <property type="match status" value="1"/>
</dbReference>
<dbReference type="InterPro" id="IPR031157">
    <property type="entry name" value="G_TR_CS"/>
</dbReference>
<protein>
    <recommendedName>
        <fullName evidence="1">Tr-type G domain-containing protein</fullName>
    </recommendedName>
</protein>
<dbReference type="InterPro" id="IPR000795">
    <property type="entry name" value="T_Tr_GTP-bd_dom"/>
</dbReference>
<dbReference type="Gene3D" id="3.40.50.300">
    <property type="entry name" value="P-loop containing nucleotide triphosphate hydrolases"/>
    <property type="match status" value="1"/>
</dbReference>
<evidence type="ECO:0000259" key="1">
    <source>
        <dbReference type="PROSITE" id="PS51722"/>
    </source>
</evidence>
<dbReference type="GO" id="GO:0003746">
    <property type="term" value="F:translation elongation factor activity"/>
    <property type="evidence" value="ECO:0007669"/>
    <property type="project" value="TreeGrafter"/>
</dbReference>
<sequence length="244" mass="27345">MVRVKNPDEIREMIKSHPMNLRRVFSIAAHIDHGKTTTSDYLLRKAGLMSDADAGKKVMMDSDEEEQERGITIFTSVVMLSYEFEGETYLCEINDTPGHISFTGEVSRALRGSDGVVILVDALEGVMTQTETNIRLSLAEKCKPVLFINKVDRLISELRLAPQDVFAKIDTILAGVNKLIKDNAPKGSAKDWMVSFKDGSVTVGSAKDGWAFNMSTLQRLQIKPQDIFAKYDEDDKEWLKENLP</sequence>
<dbReference type="InterPro" id="IPR027417">
    <property type="entry name" value="P-loop_NTPase"/>
</dbReference>
<evidence type="ECO:0000313" key="2">
    <source>
        <dbReference type="EMBL" id="GAH22282.1"/>
    </source>
</evidence>
<dbReference type="PANTHER" id="PTHR42908:SF3">
    <property type="entry name" value="ELONGATION FACTOR-LIKE GTPASE 1"/>
    <property type="match status" value="1"/>
</dbReference>
<dbReference type="GO" id="GO:0005525">
    <property type="term" value="F:GTP binding"/>
    <property type="evidence" value="ECO:0007669"/>
    <property type="project" value="InterPro"/>
</dbReference>
<dbReference type="EMBL" id="BARU01003285">
    <property type="protein sequence ID" value="GAH22282.1"/>
    <property type="molecule type" value="Genomic_DNA"/>
</dbReference>